<dbReference type="PROSITE" id="PS51778">
    <property type="entry name" value="VAST"/>
    <property type="match status" value="1"/>
</dbReference>
<dbReference type="OrthoDB" id="10070851at2759"/>
<feature type="region of interest" description="Disordered" evidence="5">
    <location>
        <begin position="977"/>
        <end position="1001"/>
    </location>
</feature>
<dbReference type="PANTHER" id="PTHR14248">
    <property type="entry name" value="CYCLIN Y, ISOFORM A"/>
    <property type="match status" value="1"/>
</dbReference>
<protein>
    <recommendedName>
        <fullName evidence="10">PH domain-containing protein</fullName>
    </recommendedName>
</protein>
<dbReference type="InterPro" id="IPR001849">
    <property type="entry name" value="PH_domain"/>
</dbReference>
<feature type="region of interest" description="Disordered" evidence="5">
    <location>
        <begin position="1381"/>
        <end position="1401"/>
    </location>
</feature>
<dbReference type="CDD" id="cd07609">
    <property type="entry name" value="BAR_SIP3_fungi"/>
    <property type="match status" value="1"/>
</dbReference>
<evidence type="ECO:0000256" key="1">
    <source>
        <dbReference type="ARBA" id="ARBA00004370"/>
    </source>
</evidence>
<evidence type="ECO:0000313" key="9">
    <source>
        <dbReference type="Proteomes" id="UP000008066"/>
    </source>
</evidence>
<dbReference type="GeneID" id="18256669"/>
<dbReference type="RefSeq" id="XP_006693089.1">
    <property type="nucleotide sequence ID" value="XM_006693026.1"/>
</dbReference>
<dbReference type="PROSITE" id="PS50003">
    <property type="entry name" value="PH_DOMAIN"/>
    <property type="match status" value="1"/>
</dbReference>
<feature type="compositionally biased region" description="Low complexity" evidence="5">
    <location>
        <begin position="345"/>
        <end position="356"/>
    </location>
</feature>
<feature type="compositionally biased region" description="Pro residues" evidence="5">
    <location>
        <begin position="1"/>
        <end position="10"/>
    </location>
</feature>
<dbReference type="eggNOG" id="ENOG502QU87">
    <property type="taxonomic scope" value="Eukaryota"/>
</dbReference>
<dbReference type="SMART" id="SM00233">
    <property type="entry name" value="PH"/>
    <property type="match status" value="1"/>
</dbReference>
<dbReference type="Pfam" id="PF16016">
    <property type="entry name" value="VASt"/>
    <property type="match status" value="1"/>
</dbReference>
<feature type="compositionally biased region" description="Low complexity" evidence="5">
    <location>
        <begin position="940"/>
        <end position="952"/>
    </location>
</feature>
<accession>G0S6I2</accession>
<feature type="compositionally biased region" description="Basic and acidic residues" evidence="5">
    <location>
        <begin position="926"/>
        <end position="939"/>
    </location>
</feature>
<keyword evidence="2" id="KW-0812">Transmembrane</keyword>
<evidence type="ECO:0000259" key="7">
    <source>
        <dbReference type="PROSITE" id="PS51778"/>
    </source>
</evidence>
<organism evidence="9">
    <name type="scientific">Chaetomium thermophilum (strain DSM 1495 / CBS 144.50 / IMI 039719)</name>
    <name type="common">Thermochaetoides thermophila</name>
    <dbReference type="NCBI Taxonomy" id="759272"/>
    <lineage>
        <taxon>Eukaryota</taxon>
        <taxon>Fungi</taxon>
        <taxon>Dikarya</taxon>
        <taxon>Ascomycota</taxon>
        <taxon>Pezizomycotina</taxon>
        <taxon>Sordariomycetes</taxon>
        <taxon>Sordariomycetidae</taxon>
        <taxon>Sordariales</taxon>
        <taxon>Chaetomiaceae</taxon>
        <taxon>Thermochaetoides</taxon>
    </lineage>
</organism>
<feature type="region of interest" description="Disordered" evidence="5">
    <location>
        <begin position="926"/>
        <end position="962"/>
    </location>
</feature>
<dbReference type="InterPro" id="IPR031968">
    <property type="entry name" value="VASt"/>
</dbReference>
<evidence type="ECO:0000256" key="4">
    <source>
        <dbReference type="ARBA" id="ARBA00023136"/>
    </source>
</evidence>
<keyword evidence="3" id="KW-1133">Transmembrane helix</keyword>
<dbReference type="GO" id="GO:0016020">
    <property type="term" value="C:membrane"/>
    <property type="evidence" value="ECO:0007669"/>
    <property type="project" value="UniProtKB-SubCell"/>
</dbReference>
<dbReference type="InterPro" id="IPR027267">
    <property type="entry name" value="AH/BAR_dom_sf"/>
</dbReference>
<evidence type="ECO:0000313" key="8">
    <source>
        <dbReference type="EMBL" id="EGS20793.1"/>
    </source>
</evidence>
<dbReference type="STRING" id="759272.G0S6I2"/>
<dbReference type="InterPro" id="IPR042067">
    <property type="entry name" value="Sip3_PH"/>
</dbReference>
<dbReference type="SUPFAM" id="SSF50729">
    <property type="entry name" value="PH domain-like"/>
    <property type="match status" value="1"/>
</dbReference>
<dbReference type="Gene3D" id="1.20.1270.60">
    <property type="entry name" value="Arfaptin homology (AH) domain/BAR domain"/>
    <property type="match status" value="1"/>
</dbReference>
<feature type="region of interest" description="Disordered" evidence="5">
    <location>
        <begin position="1"/>
        <end position="64"/>
    </location>
</feature>
<name>G0S6I2_CHATD</name>
<evidence type="ECO:0000259" key="6">
    <source>
        <dbReference type="PROSITE" id="PS50003"/>
    </source>
</evidence>
<feature type="region of interest" description="Disordered" evidence="5">
    <location>
        <begin position="342"/>
        <end position="366"/>
    </location>
</feature>
<dbReference type="Pfam" id="PF00169">
    <property type="entry name" value="PH"/>
    <property type="match status" value="1"/>
</dbReference>
<dbReference type="SUPFAM" id="SSF103657">
    <property type="entry name" value="BAR/IMD domain-like"/>
    <property type="match status" value="1"/>
</dbReference>
<dbReference type="OMA" id="TKVEWLW"/>
<feature type="domain" description="VASt" evidence="7">
    <location>
        <begin position="1018"/>
        <end position="1197"/>
    </location>
</feature>
<feature type="compositionally biased region" description="Low complexity" evidence="5">
    <location>
        <begin position="11"/>
        <end position="57"/>
    </location>
</feature>
<dbReference type="Proteomes" id="UP000008066">
    <property type="component" value="Unassembled WGS sequence"/>
</dbReference>
<dbReference type="InterPro" id="IPR039463">
    <property type="entry name" value="Sip3/Lam1_BAR"/>
</dbReference>
<proteinExistence type="predicted"/>
<evidence type="ECO:0008006" key="10">
    <source>
        <dbReference type="Google" id="ProtNLM"/>
    </source>
</evidence>
<evidence type="ECO:0000256" key="3">
    <source>
        <dbReference type="ARBA" id="ARBA00022989"/>
    </source>
</evidence>
<feature type="compositionally biased region" description="Low complexity" evidence="5">
    <location>
        <begin position="1390"/>
        <end position="1401"/>
    </location>
</feature>
<feature type="region of interest" description="Disordered" evidence="5">
    <location>
        <begin position="1514"/>
        <end position="1543"/>
    </location>
</feature>
<dbReference type="InterPro" id="IPR011993">
    <property type="entry name" value="PH-like_dom_sf"/>
</dbReference>
<dbReference type="HOGENOM" id="CLU_001720_0_0_1"/>
<keyword evidence="9" id="KW-1185">Reference proteome</keyword>
<reference evidence="8 9" key="1">
    <citation type="journal article" date="2011" name="Cell">
        <title>Insight into structure and assembly of the nuclear pore complex by utilizing the genome of a eukaryotic thermophile.</title>
        <authorList>
            <person name="Amlacher S."/>
            <person name="Sarges P."/>
            <person name="Flemming D."/>
            <person name="van Noort V."/>
            <person name="Kunze R."/>
            <person name="Devos D.P."/>
            <person name="Arumugam M."/>
            <person name="Bork P."/>
            <person name="Hurt E."/>
        </authorList>
    </citation>
    <scope>NUCLEOTIDE SEQUENCE [LARGE SCALE GENOMIC DNA]</scope>
    <source>
        <strain evidence="9">DSM 1495 / CBS 144.50 / IMI 039719</strain>
    </source>
</reference>
<evidence type="ECO:0000256" key="2">
    <source>
        <dbReference type="ARBA" id="ARBA00022692"/>
    </source>
</evidence>
<gene>
    <name evidence="8" type="ORF">CTHT_0026310</name>
</gene>
<feature type="region of interest" description="Disordered" evidence="5">
    <location>
        <begin position="1461"/>
        <end position="1500"/>
    </location>
</feature>
<dbReference type="KEGG" id="cthr:CTHT_0026310"/>
<dbReference type="EMBL" id="GL988041">
    <property type="protein sequence ID" value="EGS20793.1"/>
    <property type="molecule type" value="Genomic_DNA"/>
</dbReference>
<sequence length="1543" mass="168367">MNEPTLPPPAALASSRPTPTATGTTPTTTATPSLLPSSLPHPSSPQKQKPSPSSHGPGQTNPVIPVSLTEACLDSPSFRASAIHFADQLDALERWLDSYTRSTSKLVHDVLTLEDGITTYLAKIAPPPAIAAAPDPPVLDADYTLLGLRRAADAARDWWMGILGSIRRFEPVVVDPIRSFLQGPDMRAFRDARKALDVTQRAFDGVLARYMAQSKTKEPSALREDAFAVYEARRAYLKASLDYCMLAPQVRAGLDRVLVRVSADLEREMRRAGEEVFGNVARISELERIRGWSKEMEIAEGGFRRELQMARRDLGESTLAAWKPSRELEDYSVSTVPYLGSRGPQGMQQQQQQQKQNAKHKGNGNGNGAAILEKQGWLFLRVMAGKPVRTTWIRRWYYCRDGVFGWLAQGPNGVLMGDEIGVLLCSARPAVQEERRFCFEIKTKTQTILLQAETQAQLVEWLEVFETAKNRYIEASMKRHQKSVTLPVGMPDPAFSVTPPSIPDFSAKILEGLDEGATSVVSGEGKTLSVPGQEAAAGARQSFDVPRRALTTALARDEGDSGRDHATRIMQKLDLHRTKTVGPSATDATVSGTTALGSGGGLLLPGNTTATSTTTLAHGQQPPLLNPHHNARPKILLAPTTLVKPPILTSLSKTAVLASANAGGAAATTAAAARSLPSAAIANYWGSNSYSSVYCSIPTPSPGPHTPRPDNVADPFSAAATAADKSSAASGSSMHRKTFSADAATVSDISRAAREKASAVSVFPENYPSELRAQYAQFRLLFPAAPAGDMPVLVFNAVWTSTPAEEVQDVGGKRLGLAGNGRIFVTPDRMYFYGHHLGLVVPYILGLDAIAEITAARGRDCDTICLHLSQSGQDTAMLSRITIKVFLDDVASLQARLNLLVDDLQAAEPMELAEIVAALATIDARARDDGDDEDGKRSPSVESWEEVSSNPPLDDASPTGRLGMTATASLRRVQELHGVSSSGKHGRRLSVQAQQQSVKKTHKLHLPTHPVVYEPEDMDKPVAERHFEVSAKSCFHVLFGDRSALFPKLYFERGARNIAQGPWKLQDHGVMRREFRFTVDGTGDMLGRRRASDVIDFQTIDVFRDHMTYVVSHVKIPWHLPHYQSLRLVVKVVITHLAKSKCKLAIYVRPEWLPPSGRQLAPVAFARNLVQRQALDDAVNDAEELADLVTEHVRRLGPHTRRTRRAIQVYGEVGQVSDAINYSPPPPAEDDEKKTGAGGVVVQAVRPRTMADMLLDSGRSFLESVISSVMMWAFAAVRRVFGVLSAHRVILVLLAISAAHNLVIMSQAGSTWWVERRAARYMRRLGVGPNLVMGRAVYLKDLEEAARGSVVEELGDDGGVCYQTFRQTLFLNTTPAELNAPYVPPPPSSSPSSPWSAATSSAARRIHRMRQRLGGYRHDLLVALRVVNGVEREMVRAEWEAWLRGEAWRCERAKGLLFSSEPDLPATPVDGEALGLGLGLNTESEGKDEEKGEEKKKRERMEALKKCCEGVVSQAASRRHSHNLTSSRSFHGLHVELQSPAAE</sequence>
<comment type="subcellular location">
    <subcellularLocation>
        <location evidence="1">Membrane</location>
    </subcellularLocation>
</comment>
<dbReference type="CDD" id="cd13280">
    <property type="entry name" value="PH_SIP3"/>
    <property type="match status" value="1"/>
</dbReference>
<keyword evidence="4" id="KW-0472">Membrane</keyword>
<feature type="domain" description="PH" evidence="6">
    <location>
        <begin position="371"/>
        <end position="470"/>
    </location>
</feature>
<feature type="compositionally biased region" description="Basic and acidic residues" evidence="5">
    <location>
        <begin position="1484"/>
        <end position="1500"/>
    </location>
</feature>
<evidence type="ECO:0000256" key="5">
    <source>
        <dbReference type="SAM" id="MobiDB-lite"/>
    </source>
</evidence>
<dbReference type="Gene3D" id="2.30.29.30">
    <property type="entry name" value="Pleckstrin-homology domain (PH domain)/Phosphotyrosine-binding domain (PTB)"/>
    <property type="match status" value="1"/>
</dbReference>